<dbReference type="Proteomes" id="UP000481861">
    <property type="component" value="Unassembled WGS sequence"/>
</dbReference>
<accession>A0A7C8LZV5</accession>
<sequence length="439" mass="49183">MDEYPEYPLTPEEERALEDEHFLQPSCNLHERTVSTALLTSTASFIEPPSIGSPPTSTFELPRSPESAAALEFIGFTPAVAVDIYNRCFAQSPQDRDMNTFDRMYRGPVSYLNALPRDMAPTETMQIIGLKPEVIEALNDPEFADVRGTQSLHYWVRDTLDISYAALIDLTRRLKHVATLALVRKWSRDLQTEIVLESGSFATGQGPRTGTPTATISLPSDVEGLPANAVTVQAAGPELPDHDILWMGRAAGHVKKRPFIAEDGSVLMRALCNDPHNDFNTGSVALYLSPERSTAERYRLWAASRCPYSETWAIRIQIPRTFTQGLRQEHIWYSAEWKEYVWYCHTGGWGSGSEVRSRFAKFEAAELLVGHVGRPGGSFAHVKRLEDVQSQITHDHLLDPSSRATQWVFKHEAAERLAMLLRGQGKIHIDIFPPRVLAS</sequence>
<gene>
    <name evidence="1" type="ORF">BDV95DRAFT_508055</name>
</gene>
<protein>
    <submittedName>
        <fullName evidence="1">Uncharacterized protein</fullName>
    </submittedName>
</protein>
<evidence type="ECO:0000313" key="1">
    <source>
        <dbReference type="EMBL" id="KAF2865060.1"/>
    </source>
</evidence>
<name>A0A7C8LZV5_9PLEO</name>
<organism evidence="1 2">
    <name type="scientific">Massariosphaeria phaeospora</name>
    <dbReference type="NCBI Taxonomy" id="100035"/>
    <lineage>
        <taxon>Eukaryota</taxon>
        <taxon>Fungi</taxon>
        <taxon>Dikarya</taxon>
        <taxon>Ascomycota</taxon>
        <taxon>Pezizomycotina</taxon>
        <taxon>Dothideomycetes</taxon>
        <taxon>Pleosporomycetidae</taxon>
        <taxon>Pleosporales</taxon>
        <taxon>Pleosporales incertae sedis</taxon>
        <taxon>Massariosphaeria</taxon>
    </lineage>
</organism>
<dbReference type="AlphaFoldDB" id="A0A7C8LZV5"/>
<evidence type="ECO:0000313" key="2">
    <source>
        <dbReference type="Proteomes" id="UP000481861"/>
    </source>
</evidence>
<keyword evidence="2" id="KW-1185">Reference proteome</keyword>
<reference evidence="1 2" key="1">
    <citation type="submission" date="2020-01" db="EMBL/GenBank/DDBJ databases">
        <authorList>
            <consortium name="DOE Joint Genome Institute"/>
            <person name="Haridas S."/>
            <person name="Albert R."/>
            <person name="Binder M."/>
            <person name="Bloem J."/>
            <person name="Labutti K."/>
            <person name="Salamov A."/>
            <person name="Andreopoulos B."/>
            <person name="Baker S.E."/>
            <person name="Barry K."/>
            <person name="Bills G."/>
            <person name="Bluhm B.H."/>
            <person name="Cannon C."/>
            <person name="Castanera R."/>
            <person name="Culley D.E."/>
            <person name="Daum C."/>
            <person name="Ezra D."/>
            <person name="Gonzalez J.B."/>
            <person name="Henrissat B."/>
            <person name="Kuo A."/>
            <person name="Liang C."/>
            <person name="Lipzen A."/>
            <person name="Lutzoni F."/>
            <person name="Magnuson J."/>
            <person name="Mondo S."/>
            <person name="Nolan M."/>
            <person name="Ohm R."/>
            <person name="Pangilinan J."/>
            <person name="Park H.-J.H."/>
            <person name="Ramirez L."/>
            <person name="Alfaro M."/>
            <person name="Sun H."/>
            <person name="Tritt A."/>
            <person name="Yoshinaga Y."/>
            <person name="Zwiers L.-H.L."/>
            <person name="Turgeon B.G."/>
            <person name="Goodwin S.B."/>
            <person name="Spatafora J.W."/>
            <person name="Crous P.W."/>
            <person name="Grigoriev I.V."/>
        </authorList>
    </citation>
    <scope>NUCLEOTIDE SEQUENCE [LARGE SCALE GENOMIC DNA]</scope>
    <source>
        <strain evidence="1 2">CBS 611.86</strain>
    </source>
</reference>
<dbReference type="OrthoDB" id="3762912at2759"/>
<dbReference type="EMBL" id="JAADJZ010000037">
    <property type="protein sequence ID" value="KAF2865060.1"/>
    <property type="molecule type" value="Genomic_DNA"/>
</dbReference>
<proteinExistence type="predicted"/>
<comment type="caution">
    <text evidence="1">The sequence shown here is derived from an EMBL/GenBank/DDBJ whole genome shotgun (WGS) entry which is preliminary data.</text>
</comment>